<evidence type="ECO:0000256" key="3">
    <source>
        <dbReference type="ARBA" id="ARBA00022729"/>
    </source>
</evidence>
<evidence type="ECO:0000256" key="4">
    <source>
        <dbReference type="ARBA" id="ARBA00023180"/>
    </source>
</evidence>
<evidence type="ECO:0000256" key="2">
    <source>
        <dbReference type="ARBA" id="ARBA00022525"/>
    </source>
</evidence>
<feature type="signal peptide" evidence="5">
    <location>
        <begin position="1"/>
        <end position="20"/>
    </location>
</feature>
<dbReference type="AlphaFoldDB" id="A0A3B4Z779"/>
<dbReference type="Gene3D" id="2.40.128.20">
    <property type="match status" value="1"/>
</dbReference>
<dbReference type="InterPro" id="IPR012674">
    <property type="entry name" value="Calycin"/>
</dbReference>
<dbReference type="PANTHER" id="PTHR11967">
    <property type="entry name" value="ALPHA-1-ACID GLYCOPROTEIN"/>
    <property type="match status" value="1"/>
</dbReference>
<organism evidence="6">
    <name type="scientific">Stegastes partitus</name>
    <name type="common">bicolor damselfish</name>
    <dbReference type="NCBI Taxonomy" id="144197"/>
    <lineage>
        <taxon>Eukaryota</taxon>
        <taxon>Metazoa</taxon>
        <taxon>Chordata</taxon>
        <taxon>Craniata</taxon>
        <taxon>Vertebrata</taxon>
        <taxon>Euteleostomi</taxon>
        <taxon>Actinopterygii</taxon>
        <taxon>Neopterygii</taxon>
        <taxon>Teleostei</taxon>
        <taxon>Neoteleostei</taxon>
        <taxon>Acanthomorphata</taxon>
        <taxon>Ovalentaria</taxon>
        <taxon>Pomacentridae</taxon>
        <taxon>Stegastes</taxon>
    </lineage>
</organism>
<comment type="subcellular location">
    <subcellularLocation>
        <location evidence="1">Secreted</location>
    </subcellularLocation>
</comment>
<dbReference type="SUPFAM" id="SSF50814">
    <property type="entry name" value="Lipocalins"/>
    <property type="match status" value="1"/>
</dbReference>
<keyword evidence="4" id="KW-0325">Glycoprotein</keyword>
<keyword evidence="3 5" id="KW-0732">Signal</keyword>
<dbReference type="PROSITE" id="PS51257">
    <property type="entry name" value="PROKAR_LIPOPROTEIN"/>
    <property type="match status" value="1"/>
</dbReference>
<proteinExistence type="predicted"/>
<feature type="chain" id="PRO_5017193619" evidence="5">
    <location>
        <begin position="21"/>
        <end position="212"/>
    </location>
</feature>
<evidence type="ECO:0000313" key="6">
    <source>
        <dbReference type="Ensembl" id="ENSSPAP00000004628.1"/>
    </source>
</evidence>
<dbReference type="CDD" id="cd19415">
    <property type="entry name" value="lipocalin_ApoM_AGP"/>
    <property type="match status" value="1"/>
</dbReference>
<dbReference type="GeneTree" id="ENSGT00400000024810"/>
<dbReference type="GO" id="GO:0005576">
    <property type="term" value="C:extracellular region"/>
    <property type="evidence" value="ECO:0007669"/>
    <property type="project" value="UniProtKB-SubCell"/>
</dbReference>
<dbReference type="Ensembl" id="ENSSPAT00000004721.1">
    <property type="protein sequence ID" value="ENSSPAP00000004628.1"/>
    <property type="gene ID" value="ENSSPAG00000003539.1"/>
</dbReference>
<evidence type="ECO:0000256" key="1">
    <source>
        <dbReference type="ARBA" id="ARBA00004613"/>
    </source>
</evidence>
<keyword evidence="2" id="KW-0964">Secreted</keyword>
<protein>
    <submittedName>
        <fullName evidence="6">Uncharacterized protein</fullName>
    </submittedName>
</protein>
<dbReference type="PANTHER" id="PTHR11967:SF2">
    <property type="entry name" value="ALPHA-1-ACID GLYCOPROTEIN 1"/>
    <property type="match status" value="1"/>
</dbReference>
<evidence type="ECO:0000256" key="5">
    <source>
        <dbReference type="SAM" id="SignalP"/>
    </source>
</evidence>
<accession>A0A3B4Z779</accession>
<reference evidence="6" key="1">
    <citation type="submission" date="2023-09" db="UniProtKB">
        <authorList>
            <consortium name="Ensembl"/>
        </authorList>
    </citation>
    <scope>IDENTIFICATION</scope>
</reference>
<name>A0A3B4Z779_9TELE</name>
<sequence length="212" mass="23300">MNLWIKGHFLFAALVVSCSAVMLDECGPLIKPLSMDRPDVMYGRSNFLVGYSDSKIFNDIMNITLSAWLNISASPDGEGGLVLTEENNMNGTCIGSTMNLTIENDVARGAFADLQSGFQLLPTCEGCLLFTINSTSKNIKKVLEVFKINTSVEDSEFQARSLYLLSRETTVTDADIEKLKKQASCLGFVGEPNFVYNPDHGFCKEGEGIRLQ</sequence>